<dbReference type="RefSeq" id="WP_149429803.1">
    <property type="nucleotide sequence ID" value="NZ_VLNY01000003.1"/>
</dbReference>
<dbReference type="Pfam" id="PF05437">
    <property type="entry name" value="AzlD"/>
    <property type="match status" value="1"/>
</dbReference>
<organism evidence="2 3">
    <name type="scientific">Antrihabitans cavernicola</name>
    <dbReference type="NCBI Taxonomy" id="2495913"/>
    <lineage>
        <taxon>Bacteria</taxon>
        <taxon>Bacillati</taxon>
        <taxon>Actinomycetota</taxon>
        <taxon>Actinomycetes</taxon>
        <taxon>Mycobacteriales</taxon>
        <taxon>Nocardiaceae</taxon>
        <taxon>Antrihabitans</taxon>
    </lineage>
</organism>
<dbReference type="OrthoDB" id="4484240at2"/>
<feature type="transmembrane region" description="Helical" evidence="1">
    <location>
        <begin position="82"/>
        <end position="100"/>
    </location>
</feature>
<comment type="caution">
    <text evidence="2">The sequence shown here is derived from an EMBL/GenBank/DDBJ whole genome shotgun (WGS) entry which is preliminary data.</text>
</comment>
<evidence type="ECO:0000256" key="1">
    <source>
        <dbReference type="SAM" id="Phobius"/>
    </source>
</evidence>
<feature type="transmembrane region" description="Helical" evidence="1">
    <location>
        <begin position="6"/>
        <end position="24"/>
    </location>
</feature>
<sequence length="102" mass="10891">MSWWVIGVLAALTYCFRIVGPVLRERIHVGPRAVRYMELAATALLVSLAITQTVYASDGFAGWARIAGIAVAGVLIWRRAPFVVIVVGAAAVTAVLRLVGLT</sequence>
<feature type="transmembrane region" description="Helical" evidence="1">
    <location>
        <begin position="36"/>
        <end position="54"/>
    </location>
</feature>
<accession>A0A5A7SBE4</accession>
<evidence type="ECO:0000313" key="3">
    <source>
        <dbReference type="Proteomes" id="UP000322244"/>
    </source>
</evidence>
<keyword evidence="1" id="KW-0472">Membrane</keyword>
<dbReference type="Proteomes" id="UP000322244">
    <property type="component" value="Unassembled WGS sequence"/>
</dbReference>
<gene>
    <name evidence="2" type="ORF">FOY51_08620</name>
</gene>
<name>A0A5A7SBE4_9NOCA</name>
<keyword evidence="1" id="KW-0812">Transmembrane</keyword>
<dbReference type="AlphaFoldDB" id="A0A5A7SBE4"/>
<feature type="transmembrane region" description="Helical" evidence="1">
    <location>
        <begin position="60"/>
        <end position="77"/>
    </location>
</feature>
<protein>
    <submittedName>
        <fullName evidence="2">AzlD domain-containing protein</fullName>
    </submittedName>
</protein>
<proteinExistence type="predicted"/>
<evidence type="ECO:0000313" key="2">
    <source>
        <dbReference type="EMBL" id="KAA0023458.1"/>
    </source>
</evidence>
<dbReference type="EMBL" id="VLNY01000003">
    <property type="protein sequence ID" value="KAA0023458.1"/>
    <property type="molecule type" value="Genomic_DNA"/>
</dbReference>
<keyword evidence="3" id="KW-1185">Reference proteome</keyword>
<dbReference type="InterPro" id="IPR008407">
    <property type="entry name" value="Brnchd-chn_aa_trnsp_AzlD"/>
</dbReference>
<keyword evidence="1" id="KW-1133">Transmembrane helix</keyword>
<reference evidence="2 3" key="1">
    <citation type="submission" date="2019-07" db="EMBL/GenBank/DDBJ databases">
        <title>Rhodococcus cavernicolus sp. nov., isolated from a cave.</title>
        <authorList>
            <person name="Lee S.D."/>
        </authorList>
    </citation>
    <scope>NUCLEOTIDE SEQUENCE [LARGE SCALE GENOMIC DNA]</scope>
    <source>
        <strain evidence="2 3">C1-24</strain>
    </source>
</reference>